<evidence type="ECO:0000256" key="1">
    <source>
        <dbReference type="SAM" id="MobiDB-lite"/>
    </source>
</evidence>
<feature type="compositionally biased region" description="Basic and acidic residues" evidence="1">
    <location>
        <begin position="26"/>
        <end position="62"/>
    </location>
</feature>
<dbReference type="AlphaFoldDB" id="A0A8S1ENK0"/>
<feature type="compositionally biased region" description="Polar residues" evidence="1">
    <location>
        <begin position="120"/>
        <end position="131"/>
    </location>
</feature>
<comment type="caution">
    <text evidence="2">The sequence shown here is derived from an EMBL/GenBank/DDBJ whole genome shotgun (WGS) entry which is preliminary data.</text>
</comment>
<feature type="compositionally biased region" description="Basic residues" evidence="1">
    <location>
        <begin position="63"/>
        <end position="75"/>
    </location>
</feature>
<accession>A0A8S1ENK0</accession>
<feature type="compositionally biased region" description="Basic and acidic residues" evidence="1">
    <location>
        <begin position="76"/>
        <end position="87"/>
    </location>
</feature>
<feature type="region of interest" description="Disordered" evidence="1">
    <location>
        <begin position="1"/>
        <end position="131"/>
    </location>
</feature>
<feature type="compositionally biased region" description="Basic residues" evidence="1">
    <location>
        <begin position="93"/>
        <end position="109"/>
    </location>
</feature>
<proteinExistence type="predicted"/>
<organism evidence="2 3">
    <name type="scientific">Caenorhabditis bovis</name>
    <dbReference type="NCBI Taxonomy" id="2654633"/>
    <lineage>
        <taxon>Eukaryota</taxon>
        <taxon>Metazoa</taxon>
        <taxon>Ecdysozoa</taxon>
        <taxon>Nematoda</taxon>
        <taxon>Chromadorea</taxon>
        <taxon>Rhabditida</taxon>
        <taxon>Rhabditina</taxon>
        <taxon>Rhabditomorpha</taxon>
        <taxon>Rhabditoidea</taxon>
        <taxon>Rhabditidae</taxon>
        <taxon>Peloderinae</taxon>
        <taxon>Caenorhabditis</taxon>
    </lineage>
</organism>
<name>A0A8S1ENK0_9PELO</name>
<dbReference type="Proteomes" id="UP000494206">
    <property type="component" value="Unassembled WGS sequence"/>
</dbReference>
<reference evidence="2 3" key="1">
    <citation type="submission" date="2020-04" db="EMBL/GenBank/DDBJ databases">
        <authorList>
            <person name="Laetsch R D."/>
            <person name="Stevens L."/>
            <person name="Kumar S."/>
            <person name="Blaxter L. M."/>
        </authorList>
    </citation>
    <scope>NUCLEOTIDE SEQUENCE [LARGE SCALE GENOMIC DNA]</scope>
</reference>
<dbReference type="EMBL" id="CADEPM010000002">
    <property type="protein sequence ID" value="CAB3399385.1"/>
    <property type="molecule type" value="Genomic_DNA"/>
</dbReference>
<evidence type="ECO:0000313" key="3">
    <source>
        <dbReference type="Proteomes" id="UP000494206"/>
    </source>
</evidence>
<keyword evidence="3" id="KW-1185">Reference proteome</keyword>
<gene>
    <name evidence="2" type="ORF">CBOVIS_LOCUS2517</name>
</gene>
<evidence type="ECO:0000313" key="2">
    <source>
        <dbReference type="EMBL" id="CAB3399385.1"/>
    </source>
</evidence>
<feature type="compositionally biased region" description="Basic residues" evidence="1">
    <location>
        <begin position="16"/>
        <end position="25"/>
    </location>
</feature>
<sequence>MTDMDKQGSSKNACRTQKRNSARRAQKIDKKTANQLEDHECSLPLEREDTQNLVMKEKSQKKNEKRRRRRQKAKRAAQEAKIQEQHADQGSSQKKRRRRQKTRRGRRANRRQDSKVLPTVSESVQNKEGTVNQPSPTFAVSVLGQFFVLRNRPPYFVQLRGEAPLTNILQAGNSQQLYDLLSRSVKLAEPEQRRNSAIDKNVMTEDDIVRLLKTESGDAPWAKIKSNASCNCRGPSDPPPLYARKGKRLL</sequence>
<protein>
    <submittedName>
        <fullName evidence="2">Uncharacterized protein</fullName>
    </submittedName>
</protein>